<keyword evidence="1" id="KW-0472">Membrane</keyword>
<keyword evidence="1" id="KW-1133">Transmembrane helix</keyword>
<dbReference type="EMBL" id="ML977169">
    <property type="protein sequence ID" value="KAF1984220.1"/>
    <property type="molecule type" value="Genomic_DNA"/>
</dbReference>
<evidence type="ECO:0000313" key="3">
    <source>
        <dbReference type="Proteomes" id="UP000800041"/>
    </source>
</evidence>
<keyword evidence="3" id="KW-1185">Reference proteome</keyword>
<sequence>MGCTRESRLVTCKNVVLFIVVVVISGAVLESSQAVEPFPRRNKLLDPNLRSGERKEAQSLQNCVRSEFGNEQMKGYAPGLVHILSERVLGEEDVQGVDDVVRCCVTMRGRRLKWDAAIQAGGGAMITIRLGAMVVELC</sequence>
<evidence type="ECO:0000313" key="2">
    <source>
        <dbReference type="EMBL" id="KAF1984220.1"/>
    </source>
</evidence>
<feature type="transmembrane region" description="Helical" evidence="1">
    <location>
        <begin position="15"/>
        <end position="35"/>
    </location>
</feature>
<dbReference type="Proteomes" id="UP000800041">
    <property type="component" value="Unassembled WGS sequence"/>
</dbReference>
<organism evidence="2 3">
    <name type="scientific">Aulographum hederae CBS 113979</name>
    <dbReference type="NCBI Taxonomy" id="1176131"/>
    <lineage>
        <taxon>Eukaryota</taxon>
        <taxon>Fungi</taxon>
        <taxon>Dikarya</taxon>
        <taxon>Ascomycota</taxon>
        <taxon>Pezizomycotina</taxon>
        <taxon>Dothideomycetes</taxon>
        <taxon>Pleosporomycetidae</taxon>
        <taxon>Aulographales</taxon>
        <taxon>Aulographaceae</taxon>
    </lineage>
</organism>
<protein>
    <submittedName>
        <fullName evidence="2">Uncharacterized protein</fullName>
    </submittedName>
</protein>
<keyword evidence="1" id="KW-0812">Transmembrane</keyword>
<gene>
    <name evidence="2" type="ORF">K402DRAFT_395886</name>
</gene>
<proteinExistence type="predicted"/>
<reference evidence="2" key="1">
    <citation type="journal article" date="2020" name="Stud. Mycol.">
        <title>101 Dothideomycetes genomes: a test case for predicting lifestyles and emergence of pathogens.</title>
        <authorList>
            <person name="Haridas S."/>
            <person name="Albert R."/>
            <person name="Binder M."/>
            <person name="Bloem J."/>
            <person name="Labutti K."/>
            <person name="Salamov A."/>
            <person name="Andreopoulos B."/>
            <person name="Baker S."/>
            <person name="Barry K."/>
            <person name="Bills G."/>
            <person name="Bluhm B."/>
            <person name="Cannon C."/>
            <person name="Castanera R."/>
            <person name="Culley D."/>
            <person name="Daum C."/>
            <person name="Ezra D."/>
            <person name="Gonzalez J."/>
            <person name="Henrissat B."/>
            <person name="Kuo A."/>
            <person name="Liang C."/>
            <person name="Lipzen A."/>
            <person name="Lutzoni F."/>
            <person name="Magnuson J."/>
            <person name="Mondo S."/>
            <person name="Nolan M."/>
            <person name="Ohm R."/>
            <person name="Pangilinan J."/>
            <person name="Park H.-J."/>
            <person name="Ramirez L."/>
            <person name="Alfaro M."/>
            <person name="Sun H."/>
            <person name="Tritt A."/>
            <person name="Yoshinaga Y."/>
            <person name="Zwiers L.-H."/>
            <person name="Turgeon B."/>
            <person name="Goodwin S."/>
            <person name="Spatafora J."/>
            <person name="Crous P."/>
            <person name="Grigoriev I."/>
        </authorList>
    </citation>
    <scope>NUCLEOTIDE SEQUENCE</scope>
    <source>
        <strain evidence="2">CBS 113979</strain>
    </source>
</reference>
<evidence type="ECO:0000256" key="1">
    <source>
        <dbReference type="SAM" id="Phobius"/>
    </source>
</evidence>
<dbReference type="AlphaFoldDB" id="A0A6G1GTW3"/>
<accession>A0A6G1GTW3</accession>
<name>A0A6G1GTW3_9PEZI</name>